<dbReference type="InterPro" id="IPR001322">
    <property type="entry name" value="Lamin_tail_dom"/>
</dbReference>
<dbReference type="Gene3D" id="2.60.120.260">
    <property type="entry name" value="Galactose-binding domain-like"/>
    <property type="match status" value="1"/>
</dbReference>
<organism evidence="2">
    <name type="scientific">marine metagenome</name>
    <dbReference type="NCBI Taxonomy" id="408172"/>
    <lineage>
        <taxon>unclassified sequences</taxon>
        <taxon>metagenomes</taxon>
        <taxon>ecological metagenomes</taxon>
    </lineage>
</organism>
<feature type="domain" description="LTD" evidence="1">
    <location>
        <begin position="14"/>
        <end position="162"/>
    </location>
</feature>
<dbReference type="AlphaFoldDB" id="A0A382NM94"/>
<dbReference type="Pfam" id="PF00932">
    <property type="entry name" value="LTD"/>
    <property type="match status" value="1"/>
</dbReference>
<sequence length="339" mass="38051">MQQIYIICISLFFYGYAQTIQLNEVVSSNASILFDEDDDTPDWFELYNSSDQEIDLNGYGITDDAGELDKWTFPSIILDPADFLVIFASDKDRKELVAQWDAVINWGDDWSYWPGTSAPVSNWDDPETDISDWSTGPSGFGYGDNDDNTDLGQIISVFTRKTFQIDNPTIITKALFHIDYDDGYVAYLNGVEFSRRNMGAPNTQVYYNETTTGLHEAEIYSGGFPEEITIDLNDFPLVSGDNTLAIEVHNYSTGSSDLSCIPFLTLGYNVEQDGVQDPHPSMQLPNSYLHTNFKISSSGEDLILSDNQDIVLDSIFSGEIETDMSFGRYLESSSWVLFA</sequence>
<gene>
    <name evidence="2" type="ORF">METZ01_LOCUS313686</name>
</gene>
<dbReference type="EMBL" id="UINC01100631">
    <property type="protein sequence ID" value="SVC60832.1"/>
    <property type="molecule type" value="Genomic_DNA"/>
</dbReference>
<evidence type="ECO:0000313" key="2">
    <source>
        <dbReference type="EMBL" id="SVC60832.1"/>
    </source>
</evidence>
<dbReference type="Gene3D" id="2.60.40.1260">
    <property type="entry name" value="Lamin Tail domain"/>
    <property type="match status" value="1"/>
</dbReference>
<evidence type="ECO:0000259" key="1">
    <source>
        <dbReference type="PROSITE" id="PS51841"/>
    </source>
</evidence>
<dbReference type="SUPFAM" id="SSF74853">
    <property type="entry name" value="Lamin A/C globular tail domain"/>
    <property type="match status" value="1"/>
</dbReference>
<reference evidence="2" key="1">
    <citation type="submission" date="2018-05" db="EMBL/GenBank/DDBJ databases">
        <authorList>
            <person name="Lanie J.A."/>
            <person name="Ng W.-L."/>
            <person name="Kazmierczak K.M."/>
            <person name="Andrzejewski T.M."/>
            <person name="Davidsen T.M."/>
            <person name="Wayne K.J."/>
            <person name="Tettelin H."/>
            <person name="Glass J.I."/>
            <person name="Rusch D."/>
            <person name="Podicherti R."/>
            <person name="Tsui H.-C.T."/>
            <person name="Winkler M.E."/>
        </authorList>
    </citation>
    <scope>NUCLEOTIDE SEQUENCE</scope>
</reference>
<name>A0A382NM94_9ZZZZ</name>
<accession>A0A382NM94</accession>
<dbReference type="PROSITE" id="PS51841">
    <property type="entry name" value="LTD"/>
    <property type="match status" value="1"/>
</dbReference>
<protein>
    <recommendedName>
        <fullName evidence="1">LTD domain-containing protein</fullName>
    </recommendedName>
</protein>
<dbReference type="InterPro" id="IPR036415">
    <property type="entry name" value="Lamin_tail_dom_sf"/>
</dbReference>
<proteinExistence type="predicted"/>
<feature type="non-terminal residue" evidence="2">
    <location>
        <position position="339"/>
    </location>
</feature>